<dbReference type="InParanoid" id="A0A2V0NPQ1"/>
<evidence type="ECO:0000313" key="2">
    <source>
        <dbReference type="EMBL" id="GBF89608.1"/>
    </source>
</evidence>
<reference evidence="2 3" key="1">
    <citation type="journal article" date="2018" name="Sci. Rep.">
        <title>Raphidocelis subcapitata (=Pseudokirchneriella subcapitata) provides an insight into genome evolution and environmental adaptations in the Sphaeropleales.</title>
        <authorList>
            <person name="Suzuki S."/>
            <person name="Yamaguchi H."/>
            <person name="Nakajima N."/>
            <person name="Kawachi M."/>
        </authorList>
    </citation>
    <scope>NUCLEOTIDE SEQUENCE [LARGE SCALE GENOMIC DNA]</scope>
    <source>
        <strain evidence="2 3">NIES-35</strain>
    </source>
</reference>
<keyword evidence="3" id="KW-1185">Reference proteome</keyword>
<evidence type="ECO:0000313" key="3">
    <source>
        <dbReference type="Proteomes" id="UP000247498"/>
    </source>
</evidence>
<comment type="caution">
    <text evidence="2">The sequence shown here is derived from an EMBL/GenBank/DDBJ whole genome shotgun (WGS) entry which is preliminary data.</text>
</comment>
<protein>
    <submittedName>
        <fullName evidence="2">Uncharacterized protein</fullName>
    </submittedName>
</protein>
<dbReference type="EMBL" id="BDRX01000011">
    <property type="protein sequence ID" value="GBF89608.1"/>
    <property type="molecule type" value="Genomic_DNA"/>
</dbReference>
<proteinExistence type="predicted"/>
<name>A0A2V0NPQ1_9CHLO</name>
<dbReference type="Proteomes" id="UP000247498">
    <property type="component" value="Unassembled WGS sequence"/>
</dbReference>
<dbReference type="AlphaFoldDB" id="A0A2V0NPQ1"/>
<feature type="region of interest" description="Disordered" evidence="1">
    <location>
        <begin position="537"/>
        <end position="576"/>
    </location>
</feature>
<evidence type="ECO:0000256" key="1">
    <source>
        <dbReference type="SAM" id="MobiDB-lite"/>
    </source>
</evidence>
<feature type="compositionally biased region" description="Gly residues" evidence="1">
    <location>
        <begin position="559"/>
        <end position="576"/>
    </location>
</feature>
<gene>
    <name evidence="2" type="ORF">Rsub_02326</name>
</gene>
<sequence length="576" mass="61735">MIYYGKHVRPSPDDWYDFRRFIQVGIEDNNGVPVMCDRIDYSNYPNPLRGLDFQTAQGPLAWAADMAGQQWYVECQAMPKCRADMAADKLTMADFKRWTKRTADKILEYLRVAPGGRNVLCPPRAFFGWLYQTFVRSPDPGKPFWGMHNWVTSLNPSYIGLVSPNGEKREFNALKLIQRAAELKYYVPEPLFAMEGLVEMLIGYDHALISGTTTASARAAGLSSDGSAPVAETADPAGLASADEWVSTMDVAGRAVEFSEPAYAMDEGPRPAAAFAEGGFVAGVALPELLKPRKHAPSLAGCGSGDMFCAARSEGLFGGGGGEGDALTASSPADDGRGFIFRPMAGETGCLDELRRRQDDLNNAKTLCSYRIAAELGIGFSPSKPVFDIDKPISSMQFDKAYAIYMYICSGLPNMSEQSCREQAGALGAFMKDLNDFMSRTDEAACVAGSLAVITVNVLTEGAAYPTVQPLVMYSATACIKVIANYIGDMGCSVVDNLQERYDKAVECCGTDCSKRPECALLGGACVPRINIPECGGGDGEPSTIRPPSGYAMPPASGPGSGGGDGNGNWGWGKLP</sequence>
<accession>A0A2V0NPQ1</accession>
<organism evidence="2 3">
    <name type="scientific">Raphidocelis subcapitata</name>
    <dbReference type="NCBI Taxonomy" id="307507"/>
    <lineage>
        <taxon>Eukaryota</taxon>
        <taxon>Viridiplantae</taxon>
        <taxon>Chlorophyta</taxon>
        <taxon>core chlorophytes</taxon>
        <taxon>Chlorophyceae</taxon>
        <taxon>CS clade</taxon>
        <taxon>Sphaeropleales</taxon>
        <taxon>Selenastraceae</taxon>
        <taxon>Raphidocelis</taxon>
    </lineage>
</organism>